<dbReference type="GO" id="GO:0006355">
    <property type="term" value="P:regulation of DNA-templated transcription"/>
    <property type="evidence" value="ECO:0007669"/>
    <property type="project" value="InterPro"/>
</dbReference>
<dbReference type="InterPro" id="IPR013321">
    <property type="entry name" value="Arc_rbn_hlx_hlx"/>
</dbReference>
<dbReference type="InterPro" id="IPR010985">
    <property type="entry name" value="Ribbon_hlx_hlx"/>
</dbReference>
<keyword evidence="3" id="KW-1185">Reference proteome</keyword>
<name>A0A3S2V7U7_9HYPH</name>
<accession>A0A3S2V7U7</accession>
<dbReference type="RefSeq" id="WP_127731729.1">
    <property type="nucleotide sequence ID" value="NZ_SACP01000018.1"/>
</dbReference>
<dbReference type="AlphaFoldDB" id="A0A3S2V7U7"/>
<dbReference type="OrthoDB" id="2389872at2"/>
<dbReference type="SUPFAM" id="SSF47598">
    <property type="entry name" value="Ribbon-helix-helix"/>
    <property type="match status" value="1"/>
</dbReference>
<reference evidence="2 3" key="1">
    <citation type="submission" date="2019-01" db="EMBL/GenBank/DDBJ databases">
        <authorList>
            <person name="Chen W.-M."/>
        </authorList>
    </citation>
    <scope>NUCLEOTIDE SEQUENCE [LARGE SCALE GENOMIC DNA]</scope>
    <source>
        <strain evidence="2 3">TER-1</strain>
    </source>
</reference>
<feature type="domain" description="Antitoxin FitA-like ribbon-helix-helix" evidence="1">
    <location>
        <begin position="2"/>
        <end position="40"/>
    </location>
</feature>
<organism evidence="2 3">
    <name type="scientific">Methylobacterium oryzihabitans</name>
    <dbReference type="NCBI Taxonomy" id="2499852"/>
    <lineage>
        <taxon>Bacteria</taxon>
        <taxon>Pseudomonadati</taxon>
        <taxon>Pseudomonadota</taxon>
        <taxon>Alphaproteobacteria</taxon>
        <taxon>Hyphomicrobiales</taxon>
        <taxon>Methylobacteriaceae</taxon>
        <taxon>Methylobacterium</taxon>
    </lineage>
</organism>
<protein>
    <submittedName>
        <fullName evidence="2">Plasmid stabilization protein</fullName>
    </submittedName>
</protein>
<dbReference type="EMBL" id="SACP01000018">
    <property type="protein sequence ID" value="RVU15998.1"/>
    <property type="molecule type" value="Genomic_DNA"/>
</dbReference>
<sequence length="84" mass="9101">MPTVTIQNLSEEAHCALEALAARHGRGIEAEMREILESAARPAGRVRLGSALSALGRDAGFTDDDVALIRQVRDREPADPMTFE</sequence>
<proteinExistence type="predicted"/>
<dbReference type="InterPro" id="IPR053853">
    <property type="entry name" value="FitA-like_RHH"/>
</dbReference>
<evidence type="ECO:0000313" key="2">
    <source>
        <dbReference type="EMBL" id="RVU15998.1"/>
    </source>
</evidence>
<comment type="caution">
    <text evidence="2">The sequence shown here is derived from an EMBL/GenBank/DDBJ whole genome shotgun (WGS) entry which is preliminary data.</text>
</comment>
<evidence type="ECO:0000313" key="3">
    <source>
        <dbReference type="Proteomes" id="UP000286997"/>
    </source>
</evidence>
<dbReference type="Pfam" id="PF22513">
    <property type="entry name" value="FitA-like_RHH"/>
    <property type="match status" value="1"/>
</dbReference>
<dbReference type="Proteomes" id="UP000286997">
    <property type="component" value="Unassembled WGS sequence"/>
</dbReference>
<dbReference type="Gene3D" id="1.10.1220.10">
    <property type="entry name" value="Met repressor-like"/>
    <property type="match status" value="1"/>
</dbReference>
<gene>
    <name evidence="2" type="ORF">EOE48_18225</name>
</gene>
<evidence type="ECO:0000259" key="1">
    <source>
        <dbReference type="Pfam" id="PF22513"/>
    </source>
</evidence>